<dbReference type="PANTHER" id="PTHR37544:SF3">
    <property type="entry name" value="SPRAY"/>
    <property type="match status" value="1"/>
</dbReference>
<accession>A0A1L7WY46</accession>
<evidence type="ECO:0000313" key="4">
    <source>
        <dbReference type="Proteomes" id="UP000184330"/>
    </source>
</evidence>
<evidence type="ECO:0000256" key="2">
    <source>
        <dbReference type="SAM" id="Phobius"/>
    </source>
</evidence>
<dbReference type="OrthoDB" id="3522351at2759"/>
<feature type="transmembrane region" description="Helical" evidence="2">
    <location>
        <begin position="215"/>
        <end position="234"/>
    </location>
</feature>
<protein>
    <submittedName>
        <fullName evidence="3">Uncharacterized protein</fullName>
    </submittedName>
</protein>
<dbReference type="EMBL" id="FJOG01000010">
    <property type="protein sequence ID" value="CZR57693.1"/>
    <property type="molecule type" value="Genomic_DNA"/>
</dbReference>
<feature type="compositionally biased region" description="Polar residues" evidence="1">
    <location>
        <begin position="24"/>
        <end position="35"/>
    </location>
</feature>
<dbReference type="InterPro" id="IPR021840">
    <property type="entry name" value="DUF3433"/>
</dbReference>
<keyword evidence="2" id="KW-1133">Transmembrane helix</keyword>
<gene>
    <name evidence="3" type="ORF">PAC_07582</name>
</gene>
<sequence>MAMMADSAPRRSNTPSTLKAFPPHTSTSPRQSGGVYTNISASSSALSFGGSFSTVAGSEVVLLPDRNFDGTVGLPPLTPRLSRQPVPESRPEMLVPAMPIQGNHPLDAPPLPPLDALPLPPLDAAPLPPPLPPLDALPLPPLEAQPLPPANPQPNLEEWKSWKIKYPFLSFLLVITISIIVTIITLDIVSRRNNGFAPLTSAPGFLARDRAIERAIWAQGVLYTSLPAFIMTLYRTMWESTVAAFADRQPYVDLKKARGRPAKATIMLDYKTKPVLWVYMLAFQNKHYLLGFCLLASVLLGLLVVPLVAFLFTTDSFASNTILSVSTLTIFDPNVVYPDLPDLRLSLNSAAAMRLQDARGPPWTDGEFAFPKLLTSTSTGDGNATIEATAYSSDIDCKYMPESDYTKMVVPPGTPGLPRATTIQITANDRGCEIVGEISVTTIPEFPDSPEVPGVPALNPPQNNLKVWSTLTCSVDSGWARLSMLTARHVNSSTGITNFSLISCIPSYRMTPGTLVATTSVSSELSLKTFTPHLSNMTTFRPALLSRFFELNIPEFNCFDQLRNVDADEFMRNVYSIAAKRLPDSPLLPEAIIDAASVLWSTTFAVLASTELFKPSNHLINGTGIHSVEVSRLIVVSPIAYIILSVLIVVALLNVSLFFYASQESILLEEPVGLVSAAGILHNSSVNEIVDELVTRHGFNGMVAATMSLEEEMMTDRYRFDENQGRIVRYRGAGIPRKGWWKSMIEWVKG</sequence>
<feature type="transmembrane region" description="Helical" evidence="2">
    <location>
        <begin position="288"/>
        <end position="312"/>
    </location>
</feature>
<dbReference type="Pfam" id="PF11915">
    <property type="entry name" value="DUF3433"/>
    <property type="match status" value="1"/>
</dbReference>
<keyword evidence="4" id="KW-1185">Reference proteome</keyword>
<feature type="transmembrane region" description="Helical" evidence="2">
    <location>
        <begin position="639"/>
        <end position="661"/>
    </location>
</feature>
<dbReference type="STRING" id="576137.A0A1L7WY46"/>
<dbReference type="Proteomes" id="UP000184330">
    <property type="component" value="Unassembled WGS sequence"/>
</dbReference>
<feature type="transmembrane region" description="Helical" evidence="2">
    <location>
        <begin position="168"/>
        <end position="189"/>
    </location>
</feature>
<evidence type="ECO:0000313" key="3">
    <source>
        <dbReference type="EMBL" id="CZR57693.1"/>
    </source>
</evidence>
<dbReference type="PANTHER" id="PTHR37544">
    <property type="entry name" value="SPRAY-RELATED"/>
    <property type="match status" value="1"/>
</dbReference>
<keyword evidence="2" id="KW-0812">Transmembrane</keyword>
<evidence type="ECO:0000256" key="1">
    <source>
        <dbReference type="SAM" id="MobiDB-lite"/>
    </source>
</evidence>
<keyword evidence="2" id="KW-0472">Membrane</keyword>
<reference evidence="3 4" key="1">
    <citation type="submission" date="2016-03" db="EMBL/GenBank/DDBJ databases">
        <authorList>
            <person name="Ploux O."/>
        </authorList>
    </citation>
    <scope>NUCLEOTIDE SEQUENCE [LARGE SCALE GENOMIC DNA]</scope>
    <source>
        <strain evidence="3 4">UAMH 11012</strain>
    </source>
</reference>
<dbReference type="AlphaFoldDB" id="A0A1L7WY46"/>
<feature type="region of interest" description="Disordered" evidence="1">
    <location>
        <begin position="1"/>
        <end position="35"/>
    </location>
</feature>
<organism evidence="3 4">
    <name type="scientific">Phialocephala subalpina</name>
    <dbReference type="NCBI Taxonomy" id="576137"/>
    <lineage>
        <taxon>Eukaryota</taxon>
        <taxon>Fungi</taxon>
        <taxon>Dikarya</taxon>
        <taxon>Ascomycota</taxon>
        <taxon>Pezizomycotina</taxon>
        <taxon>Leotiomycetes</taxon>
        <taxon>Helotiales</taxon>
        <taxon>Mollisiaceae</taxon>
        <taxon>Phialocephala</taxon>
        <taxon>Phialocephala fortinii species complex</taxon>
    </lineage>
</organism>
<proteinExistence type="predicted"/>
<name>A0A1L7WY46_9HELO</name>